<comment type="caution">
    <text evidence="4">The sequence shown here is derived from an EMBL/GenBank/DDBJ whole genome shotgun (WGS) entry which is preliminary data.</text>
</comment>
<evidence type="ECO:0000256" key="1">
    <source>
        <dbReference type="PROSITE-ProRule" id="PRU00339"/>
    </source>
</evidence>
<evidence type="ECO:0000313" key="4">
    <source>
        <dbReference type="EMBL" id="MBE9029941.1"/>
    </source>
</evidence>
<evidence type="ECO:0000256" key="2">
    <source>
        <dbReference type="SAM" id="MobiDB-lite"/>
    </source>
</evidence>
<feature type="compositionally biased region" description="Basic and acidic residues" evidence="2">
    <location>
        <begin position="533"/>
        <end position="552"/>
    </location>
</feature>
<feature type="repeat" description="TPR" evidence="1">
    <location>
        <begin position="484"/>
        <end position="517"/>
    </location>
</feature>
<keyword evidence="1" id="KW-0802">TPR repeat</keyword>
<feature type="compositionally biased region" description="Polar residues" evidence="2">
    <location>
        <begin position="585"/>
        <end position="596"/>
    </location>
</feature>
<dbReference type="EMBL" id="JADEXQ010000025">
    <property type="protein sequence ID" value="MBE9029941.1"/>
    <property type="molecule type" value="Genomic_DNA"/>
</dbReference>
<dbReference type="Gene3D" id="1.25.40.10">
    <property type="entry name" value="Tetratricopeptide repeat domain"/>
    <property type="match status" value="2"/>
</dbReference>
<dbReference type="AlphaFoldDB" id="A0A928Z220"/>
<feature type="compositionally biased region" description="Low complexity" evidence="2">
    <location>
        <begin position="561"/>
        <end position="571"/>
    </location>
</feature>
<dbReference type="Pfam" id="PF12770">
    <property type="entry name" value="CHAT"/>
    <property type="match status" value="1"/>
</dbReference>
<gene>
    <name evidence="4" type="ORF">IQ266_09400</name>
</gene>
<accession>A0A928Z220</accession>
<dbReference type="PANTHER" id="PTHR44366">
    <property type="entry name" value="UDP-N-ACETYLGLUCOSAMINE--PEPTIDE N-ACETYLGLUCOSAMINYLTRANSFERASE 110 KDA SUBUNIT"/>
    <property type="match status" value="1"/>
</dbReference>
<dbReference type="Proteomes" id="UP000625316">
    <property type="component" value="Unassembled WGS sequence"/>
</dbReference>
<dbReference type="SMART" id="SM00028">
    <property type="entry name" value="TPR"/>
    <property type="match status" value="3"/>
</dbReference>
<proteinExistence type="predicted"/>
<dbReference type="InterPro" id="IPR011990">
    <property type="entry name" value="TPR-like_helical_dom_sf"/>
</dbReference>
<keyword evidence="5" id="KW-1185">Reference proteome</keyword>
<dbReference type="InterPro" id="IPR024983">
    <property type="entry name" value="CHAT_dom"/>
</dbReference>
<feature type="repeat" description="TPR" evidence="1">
    <location>
        <begin position="450"/>
        <end position="483"/>
    </location>
</feature>
<dbReference type="PROSITE" id="PS50005">
    <property type="entry name" value="TPR"/>
    <property type="match status" value="2"/>
</dbReference>
<dbReference type="SUPFAM" id="SSF48452">
    <property type="entry name" value="TPR-like"/>
    <property type="match status" value="1"/>
</dbReference>
<dbReference type="GO" id="GO:0006493">
    <property type="term" value="P:protein O-linked glycosylation"/>
    <property type="evidence" value="ECO:0007669"/>
    <property type="project" value="InterPro"/>
</dbReference>
<feature type="domain" description="CHAT" evidence="3">
    <location>
        <begin position="80"/>
        <end position="372"/>
    </location>
</feature>
<feature type="region of interest" description="Disordered" evidence="2">
    <location>
        <begin position="533"/>
        <end position="596"/>
    </location>
</feature>
<reference evidence="4" key="1">
    <citation type="submission" date="2020-10" db="EMBL/GenBank/DDBJ databases">
        <authorList>
            <person name="Castelo-Branco R."/>
            <person name="Eusebio N."/>
            <person name="Adriana R."/>
            <person name="Vieira A."/>
            <person name="Brugerolle De Fraissinette N."/>
            <person name="Rezende De Castro R."/>
            <person name="Schneider M.P."/>
            <person name="Vasconcelos V."/>
            <person name="Leao P.N."/>
        </authorList>
    </citation>
    <scope>NUCLEOTIDE SEQUENCE</scope>
    <source>
        <strain evidence="4">LEGE 11480</strain>
    </source>
</reference>
<evidence type="ECO:0000259" key="3">
    <source>
        <dbReference type="Pfam" id="PF12770"/>
    </source>
</evidence>
<dbReference type="RefSeq" id="WP_264324767.1">
    <property type="nucleotide sequence ID" value="NZ_JADEXQ010000025.1"/>
</dbReference>
<sequence>MTQEFYISVTPVRDGEYLVRTERVAMGVPLAEELVHWDVDHWLSQAVQVMHDPLVGLLRGKRSGSTSTAPEAERYDLVSLGQALYDAIFQGTIRDSWMIAQGVAQNQKEILRLRLGLKDERLPLLPWEVLHDGARPIATNTDVVFSRYRSTTNRTANAAEWRCEPNNEQPLRILMVLAAPTDQEVLQLQQEAEQLQQELQRETPSSKQPNLELAILNQPGREQLTQALEHEHYDILHYAGHSDLSASGGDLYLVSEKTGLTEVLSGDDLAGLLVNNGVRMVVFNSCQGVYSASASENGSSSGSLADALLKRNVPAVLAMAEQIPDDVALNLSRLFYRNLKQRSAIDLSIARARQGLLSSYGSDQLYWALPILYMHAEFDGYLQAHPQPLQLASEDWEKDLGPGDWIPEDLPDANWPGQAEQDQATIDGLLKELADNATTTTPPKPQLMDASDFHRLGQKLAAESDTAGALEAFGNAINLNPEFAAAYNDLGQVFEQDGSLSEAMTSYKMALRYQPEFSEAENNLRNLTEKILDLPREEKDADRPSADADKPSESLIDQVKPKQNQSSSHPSQPTPTPPKDRIFAPTTTQKPKPNALTNGKTLAMAAASVVVLGSVWFLASRPPSQSPDQPLSQAEITAQTNNKELTAISAQSFAQKDLKKGSEAVAQLLEQGALIEAQTALAAVAPRDLQTPIISYLRGRLAWETLKQGRKTTYEYGDARRYWNTAVKEQPNNHNYRTTLGFGFYAERNWKAAEQTWKEAIKRLDNSKASSTDPDRLTAYAGRALALAKQAREAGKNDQKQMAEALKIRDQVVRLNTGEFLPENLATNDWRWTAQMLADWGNLLSEKS</sequence>
<dbReference type="PROSITE" id="PS50293">
    <property type="entry name" value="TPR_REGION"/>
    <property type="match status" value="1"/>
</dbReference>
<protein>
    <submittedName>
        <fullName evidence="4">CHAT domain-containing protein</fullName>
    </submittedName>
</protein>
<dbReference type="InterPro" id="IPR019734">
    <property type="entry name" value="TPR_rpt"/>
</dbReference>
<dbReference type="GO" id="GO:0097363">
    <property type="term" value="F:protein O-acetylglucosaminyltransferase activity"/>
    <property type="evidence" value="ECO:0007669"/>
    <property type="project" value="TreeGrafter"/>
</dbReference>
<dbReference type="InterPro" id="IPR037919">
    <property type="entry name" value="OGT"/>
</dbReference>
<organism evidence="4 5">
    <name type="scientific">Romeriopsis navalis LEGE 11480</name>
    <dbReference type="NCBI Taxonomy" id="2777977"/>
    <lineage>
        <taxon>Bacteria</taxon>
        <taxon>Bacillati</taxon>
        <taxon>Cyanobacteriota</taxon>
        <taxon>Cyanophyceae</taxon>
        <taxon>Leptolyngbyales</taxon>
        <taxon>Leptolyngbyaceae</taxon>
        <taxon>Romeriopsis</taxon>
        <taxon>Romeriopsis navalis</taxon>
    </lineage>
</organism>
<dbReference type="Pfam" id="PF13414">
    <property type="entry name" value="TPR_11"/>
    <property type="match status" value="1"/>
</dbReference>
<dbReference type="PANTHER" id="PTHR44366:SF1">
    <property type="entry name" value="UDP-N-ACETYLGLUCOSAMINE--PEPTIDE N-ACETYLGLUCOSAMINYLTRANSFERASE 110 KDA SUBUNIT"/>
    <property type="match status" value="1"/>
</dbReference>
<evidence type="ECO:0000313" key="5">
    <source>
        <dbReference type="Proteomes" id="UP000625316"/>
    </source>
</evidence>
<name>A0A928Z220_9CYAN</name>